<dbReference type="AlphaFoldDB" id="A0A0K0DKQ0"/>
<feature type="domain" description="TTI1 N-terminal TPR" evidence="1">
    <location>
        <begin position="169"/>
        <end position="330"/>
    </location>
</feature>
<dbReference type="WBParaSite" id="ACAC_0001210001-mRNA-1">
    <property type="protein sequence ID" value="ACAC_0001210001-mRNA-1"/>
    <property type="gene ID" value="ACAC_0001210001"/>
</dbReference>
<reference evidence="2" key="1">
    <citation type="submission" date="2012-09" db="EMBL/GenBank/DDBJ databases">
        <authorList>
            <person name="Martin A.A."/>
        </authorList>
    </citation>
    <scope>NUCLEOTIDE SEQUENCE</scope>
</reference>
<dbReference type="Pfam" id="PF24173">
    <property type="entry name" value="TPR_TTI1_N"/>
    <property type="match status" value="1"/>
</dbReference>
<dbReference type="InterPro" id="IPR016024">
    <property type="entry name" value="ARM-type_fold"/>
</dbReference>
<evidence type="ECO:0000313" key="3">
    <source>
        <dbReference type="WBParaSite" id="ACAC_0001210001-mRNA-1"/>
    </source>
</evidence>
<keyword evidence="2" id="KW-1185">Reference proteome</keyword>
<accession>A0A0K0DKQ0</accession>
<name>A0A0K0DKQ0_ANGCA</name>
<evidence type="ECO:0000313" key="2">
    <source>
        <dbReference type="Proteomes" id="UP000035642"/>
    </source>
</evidence>
<dbReference type="SUPFAM" id="SSF48371">
    <property type="entry name" value="ARM repeat"/>
    <property type="match status" value="1"/>
</dbReference>
<reference evidence="3" key="2">
    <citation type="submission" date="2017-02" db="UniProtKB">
        <authorList>
            <consortium name="WormBaseParasite"/>
        </authorList>
    </citation>
    <scope>IDENTIFICATION</scope>
</reference>
<proteinExistence type="predicted"/>
<dbReference type="STRING" id="6313.A0A0K0DKQ0"/>
<dbReference type="Proteomes" id="UP000035642">
    <property type="component" value="Unassembled WGS sequence"/>
</dbReference>
<dbReference type="InterPro" id="IPR057566">
    <property type="entry name" value="TPR_TTI1_N"/>
</dbReference>
<protein>
    <submittedName>
        <fullName evidence="3">HEAT repeat-containing protein 6</fullName>
    </submittedName>
</protein>
<evidence type="ECO:0000259" key="1">
    <source>
        <dbReference type="Pfam" id="PF24173"/>
    </source>
</evidence>
<organism evidence="2 3">
    <name type="scientific">Angiostrongylus cantonensis</name>
    <name type="common">Rat lungworm</name>
    <dbReference type="NCBI Taxonomy" id="6313"/>
    <lineage>
        <taxon>Eukaryota</taxon>
        <taxon>Metazoa</taxon>
        <taxon>Ecdysozoa</taxon>
        <taxon>Nematoda</taxon>
        <taxon>Chromadorea</taxon>
        <taxon>Rhabditida</taxon>
        <taxon>Rhabditina</taxon>
        <taxon>Rhabditomorpha</taxon>
        <taxon>Strongyloidea</taxon>
        <taxon>Metastrongylidae</taxon>
        <taxon>Angiostrongylus</taxon>
    </lineage>
</organism>
<sequence>MSQFSVRSLHPFLEQLVLCQRANRNVHDILTTIKKIIDGRQSCSVTKEEQLACQAAILLALRVTSCSVFRIILGENFSIMRCRIKLVTFVSDTLIALIEVGAESSMTTGKWSIDRTGYAAVVHACLSLDENDSDQPNLGIVKFSHIHALFSALMSNMEGPSNSILIMLQAVYDLCRAFSRINEWRNEFTSVKCVGLYGKVVSICLEVASDKENDIKCRQLALMTLESVVNISENSGDLLPIVLPGLSSTLVSIACATNENFDIVITCLKMFSKVIPICLCDGPHDNDDVSVPSDLKPEIQQLLIQKNSDWKANTIENVIKMLANILLCLNEDVSRLATSRSPVLRLIFPALAASLKVDLRRLLITRGQFGGSSLGVFNYLECHRIEDFLATLL</sequence>